<dbReference type="Proteomes" id="UP000217954">
    <property type="component" value="Chromosome"/>
</dbReference>
<dbReference type="AlphaFoldDB" id="A0A1Z4F0M6"/>
<sequence length="134" mass="14713">MPAVLVNGYMSYRYPARNGMVGDSETVEVLECPGVHDGCTRLLYGAGLLIDNPHPHSMLREQQGDAQPTRTCPYDENVAIITCFHSSFHLLNLLSSKGIPAAFASIPMLARVLILRVELYTPRIRIVSIAMGLS</sequence>
<name>A0A1Z4F0M6_9MYCO</name>
<evidence type="ECO:0000313" key="1">
    <source>
        <dbReference type="EMBL" id="BAX98760.1"/>
    </source>
</evidence>
<dbReference type="KEGG" id="mste:MSTE_03459"/>
<reference evidence="2" key="1">
    <citation type="journal article" date="2017" name="Genome Announc.">
        <title>Complete Genome Sequence of Mycobacterium stephanolepidis.</title>
        <authorList>
            <person name="Fukano H."/>
            <person name="Yoshida M."/>
            <person name="Katayama Y."/>
            <person name="Omatsu T."/>
            <person name="Mizutani T."/>
            <person name="Kurata O."/>
            <person name="Wada S."/>
            <person name="Hoshino Y."/>
        </authorList>
    </citation>
    <scope>NUCLEOTIDE SEQUENCE [LARGE SCALE GENOMIC DNA]</scope>
    <source>
        <strain evidence="2">NJB0901</strain>
    </source>
</reference>
<accession>A0A1Z4F0M6</accession>
<evidence type="ECO:0000313" key="2">
    <source>
        <dbReference type="Proteomes" id="UP000217954"/>
    </source>
</evidence>
<dbReference type="EMBL" id="AP018165">
    <property type="protein sequence ID" value="BAX98760.1"/>
    <property type="molecule type" value="Genomic_DNA"/>
</dbReference>
<reference evidence="1 2" key="2">
    <citation type="journal article" date="2017" name="Int. J. Syst. Evol. Microbiol.">
        <title>Mycobacterium stephanolepidis sp. nov., a rapidly growing species related to Mycobacterium chelonae, isolated from marine teleost fish, Stephanolepis cirrhifer.</title>
        <authorList>
            <person name="Fukano H."/>
            <person name="Wada S."/>
            <person name="Kurata O."/>
            <person name="Katayama K."/>
            <person name="Fujiwara N."/>
            <person name="Hoshino Y."/>
        </authorList>
    </citation>
    <scope>NUCLEOTIDE SEQUENCE [LARGE SCALE GENOMIC DNA]</scope>
    <source>
        <strain evidence="1 2">NJB0901</strain>
    </source>
</reference>
<gene>
    <name evidence="1" type="ORF">MSTE_03459</name>
</gene>
<organism evidence="1 2">
    <name type="scientific">[Mycobacterium] stephanolepidis</name>
    <dbReference type="NCBI Taxonomy" id="1520670"/>
    <lineage>
        <taxon>Bacteria</taxon>
        <taxon>Bacillati</taxon>
        <taxon>Actinomycetota</taxon>
        <taxon>Actinomycetes</taxon>
        <taxon>Mycobacteriales</taxon>
        <taxon>Mycobacteriaceae</taxon>
        <taxon>Mycobacteroides</taxon>
    </lineage>
</organism>
<protein>
    <submittedName>
        <fullName evidence="1">Uncharacterized protein</fullName>
    </submittedName>
</protein>
<proteinExistence type="predicted"/>
<keyword evidence="2" id="KW-1185">Reference proteome</keyword>